<keyword evidence="2" id="KW-1185">Reference proteome</keyword>
<evidence type="ECO:0000313" key="2">
    <source>
        <dbReference type="Proteomes" id="UP000251891"/>
    </source>
</evidence>
<dbReference type="SUPFAM" id="SSF48371">
    <property type="entry name" value="ARM repeat"/>
    <property type="match status" value="1"/>
</dbReference>
<dbReference type="EMBL" id="QLYX01000004">
    <property type="protein sequence ID" value="RAY15363.1"/>
    <property type="molecule type" value="Genomic_DNA"/>
</dbReference>
<name>A0A365HAR9_9ACTN</name>
<proteinExistence type="predicted"/>
<dbReference type="AlphaFoldDB" id="A0A365HAR9"/>
<comment type="caution">
    <text evidence="1">The sequence shown here is derived from an EMBL/GenBank/DDBJ whole genome shotgun (WGS) entry which is preliminary data.</text>
</comment>
<dbReference type="InterPro" id="IPR011989">
    <property type="entry name" value="ARM-like"/>
</dbReference>
<gene>
    <name evidence="1" type="ORF">DPM19_11720</name>
</gene>
<dbReference type="Proteomes" id="UP000251891">
    <property type="component" value="Unassembled WGS sequence"/>
</dbReference>
<sequence length="344" mass="37032">MYGVDEGLRSAASPAGTAVFPALLRAPADRRDDLLEEALDRDVPGLVRQALAVCAGEPAEGVLLALRALDRAPITVDHPELRPEVAAALVRLCRPDQDPAVLAAALPLFGVYVPGPEAAGLLLGMTEHPAAAVRAGAVDGIEYFADERHHPPSVLRLAERVTHLAVADPDVSVRAAAVAAFVLMDLWPGFEQDWTPHLVEALGRALRDEPDREVRGAAAENLARLHRAGGEYRGLVGETLRPYIEDGNVVVAAWSLARTASLGDPYALDRLRAVLATPDVHREYLSAATEAFVSYGGAPAKVRREIRKTLKRLRKQGWAALPTDEPNWTPAARANYLDVLISRL</sequence>
<dbReference type="InterPro" id="IPR016024">
    <property type="entry name" value="ARM-type_fold"/>
</dbReference>
<evidence type="ECO:0000313" key="1">
    <source>
        <dbReference type="EMBL" id="RAY15363.1"/>
    </source>
</evidence>
<protein>
    <recommendedName>
        <fullName evidence="3">HEAT repeat domain-containing protein</fullName>
    </recommendedName>
</protein>
<dbReference type="OrthoDB" id="3474358at2"/>
<dbReference type="Gene3D" id="1.25.10.10">
    <property type="entry name" value="Leucine-rich Repeat Variant"/>
    <property type="match status" value="1"/>
</dbReference>
<dbReference type="Pfam" id="PF13646">
    <property type="entry name" value="HEAT_2"/>
    <property type="match status" value="1"/>
</dbReference>
<accession>A0A365HAR9</accession>
<organism evidence="1 2">
    <name type="scientific">Actinomadura craniellae</name>
    <dbReference type="NCBI Taxonomy" id="2231787"/>
    <lineage>
        <taxon>Bacteria</taxon>
        <taxon>Bacillati</taxon>
        <taxon>Actinomycetota</taxon>
        <taxon>Actinomycetes</taxon>
        <taxon>Streptosporangiales</taxon>
        <taxon>Thermomonosporaceae</taxon>
        <taxon>Actinomadura</taxon>
    </lineage>
</organism>
<reference evidence="1 2" key="1">
    <citation type="submission" date="2018-06" db="EMBL/GenBank/DDBJ databases">
        <title>Actinomadura craniellae sp. nov. isolated from marine sponge Craniella sp.</title>
        <authorList>
            <person name="Li L."/>
            <person name="Xu Q.H."/>
            <person name="Lin H.W."/>
            <person name="Lu Y.H."/>
        </authorList>
    </citation>
    <scope>NUCLEOTIDE SEQUENCE [LARGE SCALE GENOMIC DNA]</scope>
    <source>
        <strain evidence="1 2">LHW63021</strain>
    </source>
</reference>
<evidence type="ECO:0008006" key="3">
    <source>
        <dbReference type="Google" id="ProtNLM"/>
    </source>
</evidence>
<dbReference type="RefSeq" id="WP_111866108.1">
    <property type="nucleotide sequence ID" value="NZ_QLYX01000004.1"/>
</dbReference>